<reference evidence="1" key="2">
    <citation type="submission" date="2015-06" db="UniProtKB">
        <authorList>
            <consortium name="EnsemblMetazoa"/>
        </authorList>
    </citation>
    <scope>IDENTIFICATION</scope>
</reference>
<reference evidence="2" key="1">
    <citation type="submission" date="2013-02" db="EMBL/GenBank/DDBJ databases">
        <authorList>
            <person name="Hughes D."/>
        </authorList>
    </citation>
    <scope>NUCLEOTIDE SEQUENCE</scope>
    <source>
        <strain>Durham</strain>
        <strain evidence="2">NC isolate 2 -- Noor lab</strain>
    </source>
</reference>
<sequence>INTLDRERVTIDSNVYSDTTALTTSSAGAGADTYEPVDLYTENLPAVDTPDACDKAAVRLRSLLRMLQHGEISAELLQKNLHYAARVLEAVFLDETK</sequence>
<evidence type="ECO:0000313" key="1">
    <source>
        <dbReference type="EnsemblMetazoa" id="MESCA010365-PA"/>
    </source>
</evidence>
<accession>T1H2C5</accession>
<dbReference type="EnsemblMetazoa" id="MESCA010365-RA">
    <property type="protein sequence ID" value="MESCA010365-PA"/>
    <property type="gene ID" value="MESCA010365"/>
</dbReference>
<proteinExistence type="predicted"/>
<keyword evidence="2" id="KW-1185">Reference proteome</keyword>
<organism evidence="1 2">
    <name type="scientific">Megaselia scalaris</name>
    <name type="common">Humpbacked fly</name>
    <name type="synonym">Phora scalaris</name>
    <dbReference type="NCBI Taxonomy" id="36166"/>
    <lineage>
        <taxon>Eukaryota</taxon>
        <taxon>Metazoa</taxon>
        <taxon>Ecdysozoa</taxon>
        <taxon>Arthropoda</taxon>
        <taxon>Hexapoda</taxon>
        <taxon>Insecta</taxon>
        <taxon>Pterygota</taxon>
        <taxon>Neoptera</taxon>
        <taxon>Endopterygota</taxon>
        <taxon>Diptera</taxon>
        <taxon>Brachycera</taxon>
        <taxon>Muscomorpha</taxon>
        <taxon>Platypezoidea</taxon>
        <taxon>Phoridae</taxon>
        <taxon>Megaseliini</taxon>
        <taxon>Megaselia</taxon>
    </lineage>
</organism>
<dbReference type="HOGENOM" id="CLU_2352598_0_0_1"/>
<dbReference type="AlphaFoldDB" id="T1H2C5"/>
<dbReference type="STRING" id="36166.T1H2C5"/>
<dbReference type="Proteomes" id="UP000015102">
    <property type="component" value="Unassembled WGS sequence"/>
</dbReference>
<evidence type="ECO:0000313" key="2">
    <source>
        <dbReference type="Proteomes" id="UP000015102"/>
    </source>
</evidence>
<dbReference type="EMBL" id="CAQQ02158603">
    <property type="status" value="NOT_ANNOTATED_CDS"/>
    <property type="molecule type" value="Genomic_DNA"/>
</dbReference>
<name>T1H2C5_MEGSC</name>
<dbReference type="EMBL" id="CAQQ02158604">
    <property type="status" value="NOT_ANNOTATED_CDS"/>
    <property type="molecule type" value="Genomic_DNA"/>
</dbReference>
<protein>
    <submittedName>
        <fullName evidence="1">Uncharacterized protein</fullName>
    </submittedName>
</protein>